<dbReference type="EMBL" id="JAAOCA010000013">
    <property type="protein sequence ID" value="MBD1599391.1"/>
    <property type="molecule type" value="Genomic_DNA"/>
</dbReference>
<dbReference type="PANTHER" id="PTHR10672">
    <property type="entry name" value="ADDUCIN"/>
    <property type="match status" value="1"/>
</dbReference>
<dbReference type="Proteomes" id="UP000805841">
    <property type="component" value="Unassembled WGS sequence"/>
</dbReference>
<dbReference type="PANTHER" id="PTHR10672:SF3">
    <property type="entry name" value="PROTEIN HU-LI TAI SHAO"/>
    <property type="match status" value="1"/>
</dbReference>
<sequence>MSTVNLSPPAPAGMPEQEWLARLDLAAAYRLGAKMGWSDLLGTHFSVRVPGTRDDYLINPYGLFFEEITASSLIRINTRGDVTGQQEYGVNRAADVIHGGLYAAHPQAQAAIHLHSVAGTGVASQNGGLLPVSQSALMIMSRVRYYDYTGAKLDREECARMAVTLGDGQILMLRNHGTLTVGASLGEAFALMMRLERACAIQLAAQAGGQVHAIEQRFIDESIRFGSTIYSEQSWSPHARVEWAALRRKIDREDPGYAA</sequence>
<dbReference type="SUPFAM" id="SSF53639">
    <property type="entry name" value="AraD/HMP-PK domain-like"/>
    <property type="match status" value="1"/>
</dbReference>
<comment type="similarity">
    <text evidence="1">Belongs to the aldolase class II family.</text>
</comment>
<name>A0ABR7Z265_9PSED</name>
<organism evidence="3 4">
    <name type="scientific">Pseudomonas typographi</name>
    <dbReference type="NCBI Taxonomy" id="2715964"/>
    <lineage>
        <taxon>Bacteria</taxon>
        <taxon>Pseudomonadati</taxon>
        <taxon>Pseudomonadota</taxon>
        <taxon>Gammaproteobacteria</taxon>
        <taxon>Pseudomonadales</taxon>
        <taxon>Pseudomonadaceae</taxon>
        <taxon>Pseudomonas</taxon>
    </lineage>
</organism>
<dbReference type="RefSeq" id="WP_190420724.1">
    <property type="nucleotide sequence ID" value="NZ_JAAOCA010000013.1"/>
</dbReference>
<dbReference type="Pfam" id="PF00596">
    <property type="entry name" value="Aldolase_II"/>
    <property type="match status" value="1"/>
</dbReference>
<evidence type="ECO:0000256" key="1">
    <source>
        <dbReference type="ARBA" id="ARBA00037961"/>
    </source>
</evidence>
<accession>A0ABR7Z265</accession>
<keyword evidence="4" id="KW-1185">Reference proteome</keyword>
<gene>
    <name evidence="3" type="ORF">HAQ05_11835</name>
</gene>
<protein>
    <recommendedName>
        <fullName evidence="2">Class II aldolase/adducin N-terminal domain-containing protein</fullName>
    </recommendedName>
</protein>
<dbReference type="InterPro" id="IPR036409">
    <property type="entry name" value="Aldolase_II/adducin_N_sf"/>
</dbReference>
<evidence type="ECO:0000313" key="3">
    <source>
        <dbReference type="EMBL" id="MBD1599391.1"/>
    </source>
</evidence>
<reference evidence="3 4" key="1">
    <citation type="journal article" date="2020" name="Insects">
        <title>Bacteria Belonging to Pseudomonas typographi sp. nov. from the Bark Beetle Ips typographus Have Genomic Potential to Aid in the Host Ecology.</title>
        <authorList>
            <person name="Peral-Aranega E."/>
            <person name="Saati-Santamaria Z."/>
            <person name="Kolarik M."/>
            <person name="Rivas R."/>
            <person name="Garcia-Fraile P."/>
        </authorList>
    </citation>
    <scope>NUCLEOTIDE SEQUENCE [LARGE SCALE GENOMIC DNA]</scope>
    <source>
        <strain evidence="3 4">CA3A</strain>
    </source>
</reference>
<proteinExistence type="inferred from homology"/>
<evidence type="ECO:0000313" key="4">
    <source>
        <dbReference type="Proteomes" id="UP000805841"/>
    </source>
</evidence>
<comment type="caution">
    <text evidence="3">The sequence shown here is derived from an EMBL/GenBank/DDBJ whole genome shotgun (WGS) entry which is preliminary data.</text>
</comment>
<dbReference type="InterPro" id="IPR051017">
    <property type="entry name" value="Aldolase-II_Adducin_sf"/>
</dbReference>
<evidence type="ECO:0000259" key="2">
    <source>
        <dbReference type="SMART" id="SM01007"/>
    </source>
</evidence>
<dbReference type="NCBIfam" id="NF005451">
    <property type="entry name" value="PRK07044.1"/>
    <property type="match status" value="1"/>
</dbReference>
<dbReference type="SMART" id="SM01007">
    <property type="entry name" value="Aldolase_II"/>
    <property type="match status" value="1"/>
</dbReference>
<dbReference type="InterPro" id="IPR001303">
    <property type="entry name" value="Aldolase_II/adducin_N"/>
</dbReference>
<feature type="domain" description="Class II aldolase/adducin N-terminal" evidence="2">
    <location>
        <begin position="23"/>
        <end position="203"/>
    </location>
</feature>
<dbReference type="Gene3D" id="3.40.225.10">
    <property type="entry name" value="Class II aldolase/adducin N-terminal domain"/>
    <property type="match status" value="1"/>
</dbReference>